<keyword evidence="3" id="KW-1185">Reference proteome</keyword>
<evidence type="ECO:0000256" key="1">
    <source>
        <dbReference type="SAM" id="MobiDB-lite"/>
    </source>
</evidence>
<dbReference type="EMBL" id="CP104562">
    <property type="protein sequence ID" value="UXH80020.1"/>
    <property type="molecule type" value="Genomic_DNA"/>
</dbReference>
<organism evidence="2 3">
    <name type="scientific">Roseateles amylovorans</name>
    <dbReference type="NCBI Taxonomy" id="2978473"/>
    <lineage>
        <taxon>Bacteria</taxon>
        <taxon>Pseudomonadati</taxon>
        <taxon>Pseudomonadota</taxon>
        <taxon>Betaproteobacteria</taxon>
        <taxon>Burkholderiales</taxon>
        <taxon>Sphaerotilaceae</taxon>
        <taxon>Roseateles</taxon>
    </lineage>
</organism>
<feature type="compositionally biased region" description="Low complexity" evidence="1">
    <location>
        <begin position="30"/>
        <end position="45"/>
    </location>
</feature>
<dbReference type="RefSeq" id="WP_261759838.1">
    <property type="nucleotide sequence ID" value="NZ_CP104562.2"/>
</dbReference>
<dbReference type="Proteomes" id="UP001064933">
    <property type="component" value="Chromosome"/>
</dbReference>
<evidence type="ECO:0000313" key="2">
    <source>
        <dbReference type="EMBL" id="UXH80020.1"/>
    </source>
</evidence>
<protein>
    <submittedName>
        <fullName evidence="2">Uncharacterized protein</fullName>
    </submittedName>
</protein>
<reference evidence="2" key="1">
    <citation type="submission" date="2022-10" db="EMBL/GenBank/DDBJ databases">
        <title>Characterization and whole genome sequencing of a new Roseateles species, isolated from fresh water.</title>
        <authorList>
            <person name="Guliayeva D.Y."/>
            <person name="Akhremchuk A.E."/>
            <person name="Sikolenko M.A."/>
            <person name="Valentovich L.N."/>
            <person name="Sidarenka A.V."/>
        </authorList>
    </citation>
    <scope>NUCLEOTIDE SEQUENCE</scope>
    <source>
        <strain evidence="2">BIM B-1768</strain>
    </source>
</reference>
<evidence type="ECO:0000313" key="3">
    <source>
        <dbReference type="Proteomes" id="UP001064933"/>
    </source>
</evidence>
<name>A0ABY6B4A0_9BURK</name>
<proteinExistence type="predicted"/>
<gene>
    <name evidence="2" type="ORF">N4261_09125</name>
</gene>
<accession>A0ABY6B4A0</accession>
<feature type="region of interest" description="Disordered" evidence="1">
    <location>
        <begin position="26"/>
        <end position="73"/>
    </location>
</feature>
<sequence>MRGALSIIGLVIVFAIVMFSAKHQMATVQPSAPTGSPSSAGSTAAKPQSPQAVGQKVQDLMQQGEQRASEVSP</sequence>
<feature type="compositionally biased region" description="Polar residues" evidence="1">
    <location>
        <begin position="60"/>
        <end position="73"/>
    </location>
</feature>